<dbReference type="EMBL" id="FOPC01000005">
    <property type="protein sequence ID" value="SFG55573.1"/>
    <property type="molecule type" value="Genomic_DNA"/>
</dbReference>
<accession>A0A1I2SSP0</accession>
<sequence length="82" mass="9570">MNKYQMQHRTKPFAIDVWYLCQKLPYSREFNSIAGQLIRASTSVAANYRAACRAKSTPDFINKLKIVEEEADESQFFLEFTL</sequence>
<gene>
    <name evidence="1" type="ORF">SAMN04487988_10537</name>
</gene>
<evidence type="ECO:0000313" key="2">
    <source>
        <dbReference type="Proteomes" id="UP000199642"/>
    </source>
</evidence>
<dbReference type="Pfam" id="PF05635">
    <property type="entry name" value="23S_rRNA_IVP"/>
    <property type="match status" value="1"/>
</dbReference>
<proteinExistence type="predicted"/>
<dbReference type="STRING" id="435880.SAMN04487988_10537"/>
<dbReference type="PIRSF" id="PIRSF035652">
    <property type="entry name" value="CHP02436"/>
    <property type="match status" value="1"/>
</dbReference>
<reference evidence="2" key="1">
    <citation type="submission" date="2016-10" db="EMBL/GenBank/DDBJ databases">
        <authorList>
            <person name="Varghese N."/>
            <person name="Submissions S."/>
        </authorList>
    </citation>
    <scope>NUCLEOTIDE SEQUENCE [LARGE SCALE GENOMIC DNA]</scope>
    <source>
        <strain evidence="2">DSM 19315</strain>
    </source>
</reference>
<name>A0A1I2SSP0_9BACT</name>
<dbReference type="RefSeq" id="WP_245752990.1">
    <property type="nucleotide sequence ID" value="NZ_FOPC01000005.1"/>
</dbReference>
<dbReference type="SUPFAM" id="SSF158446">
    <property type="entry name" value="IVS-encoded protein-like"/>
    <property type="match status" value="1"/>
</dbReference>
<dbReference type="InterPro" id="IPR036583">
    <property type="entry name" value="23S_rRNA_IVS_sf"/>
</dbReference>
<dbReference type="Proteomes" id="UP000199642">
    <property type="component" value="Unassembled WGS sequence"/>
</dbReference>
<dbReference type="NCBIfam" id="TIGR02436">
    <property type="entry name" value="four helix bundle protein"/>
    <property type="match status" value="1"/>
</dbReference>
<dbReference type="Gene3D" id="1.20.1440.60">
    <property type="entry name" value="23S rRNA-intervening sequence"/>
    <property type="match status" value="1"/>
</dbReference>
<protein>
    <submittedName>
        <fullName evidence="1">Four helix bundle protein</fullName>
    </submittedName>
</protein>
<organism evidence="1 2">
    <name type="scientific">Algoriphagus hitonicola</name>
    <dbReference type="NCBI Taxonomy" id="435880"/>
    <lineage>
        <taxon>Bacteria</taxon>
        <taxon>Pseudomonadati</taxon>
        <taxon>Bacteroidota</taxon>
        <taxon>Cytophagia</taxon>
        <taxon>Cytophagales</taxon>
        <taxon>Cyclobacteriaceae</taxon>
        <taxon>Algoriphagus</taxon>
    </lineage>
</organism>
<dbReference type="InterPro" id="IPR012657">
    <property type="entry name" value="23S_rRNA-intervening_sequence"/>
</dbReference>
<dbReference type="AlphaFoldDB" id="A0A1I2SSP0"/>
<evidence type="ECO:0000313" key="1">
    <source>
        <dbReference type="EMBL" id="SFG55573.1"/>
    </source>
</evidence>
<keyword evidence="2" id="KW-1185">Reference proteome</keyword>